<accession>A0A1G6YYF6</accession>
<dbReference type="SUPFAM" id="SSF46689">
    <property type="entry name" value="Homeodomain-like"/>
    <property type="match status" value="1"/>
</dbReference>
<dbReference type="STRING" id="426756.SAMN04488126_102131"/>
<evidence type="ECO:0000256" key="1">
    <source>
        <dbReference type="ARBA" id="ARBA00023125"/>
    </source>
</evidence>
<feature type="domain" description="HTH tetR-type" evidence="3">
    <location>
        <begin position="9"/>
        <end position="69"/>
    </location>
</feature>
<organism evidence="4 5">
    <name type="scientific">Bhargavaea beijingensis</name>
    <dbReference type="NCBI Taxonomy" id="426756"/>
    <lineage>
        <taxon>Bacteria</taxon>
        <taxon>Bacillati</taxon>
        <taxon>Bacillota</taxon>
        <taxon>Bacilli</taxon>
        <taxon>Bacillales</taxon>
        <taxon>Caryophanaceae</taxon>
        <taxon>Bhargavaea</taxon>
    </lineage>
</organism>
<dbReference type="OrthoDB" id="5366068at2"/>
<proteinExistence type="predicted"/>
<reference evidence="4 5" key="1">
    <citation type="submission" date="2016-10" db="EMBL/GenBank/DDBJ databases">
        <authorList>
            <person name="de Groot N.N."/>
        </authorList>
    </citation>
    <scope>NUCLEOTIDE SEQUENCE [LARGE SCALE GENOMIC DNA]</scope>
    <source>
        <strain evidence="4 5">CGMCC 1.6762</strain>
    </source>
</reference>
<dbReference type="AlphaFoldDB" id="A0A1G6YYF6"/>
<evidence type="ECO:0000313" key="4">
    <source>
        <dbReference type="EMBL" id="SDD95400.1"/>
    </source>
</evidence>
<dbReference type="EMBL" id="FNAR01000002">
    <property type="protein sequence ID" value="SDD95400.1"/>
    <property type="molecule type" value="Genomic_DNA"/>
</dbReference>
<evidence type="ECO:0000313" key="5">
    <source>
        <dbReference type="Proteomes" id="UP000198823"/>
    </source>
</evidence>
<dbReference type="Pfam" id="PF00440">
    <property type="entry name" value="TetR_N"/>
    <property type="match status" value="1"/>
</dbReference>
<gene>
    <name evidence="4" type="ORF">SAMN04488126_102131</name>
</gene>
<sequence>MSRSELQTRRMYNYFIEATEEVIRKEGTKNITVRKVADLAGFTGSTIYNYFDEFSHLVFFASMRLMEGYNEDLADYMSKAEDSLEKYFLAWDCFYKHSFLKPDIFNIIFLSDLGTNPNELINRYYTIYENELNRLPEQLRFIVLENDLFSRNHSLLYDAVKDRNISQTQIDSLLSITILTWKGMLVSLINNRVPSSPVELAEQGGKYVRELTLHFLNESTTVNEH</sequence>
<dbReference type="Proteomes" id="UP000198823">
    <property type="component" value="Unassembled WGS sequence"/>
</dbReference>
<dbReference type="PROSITE" id="PS50977">
    <property type="entry name" value="HTH_TETR_2"/>
    <property type="match status" value="1"/>
</dbReference>
<dbReference type="RefSeq" id="WP_092094230.1">
    <property type="nucleotide sequence ID" value="NZ_FNAR01000002.1"/>
</dbReference>
<keyword evidence="1 2" id="KW-0238">DNA-binding</keyword>
<dbReference type="Gene3D" id="1.10.357.10">
    <property type="entry name" value="Tetracycline Repressor, domain 2"/>
    <property type="match status" value="1"/>
</dbReference>
<name>A0A1G6YYF6_9BACL</name>
<feature type="DNA-binding region" description="H-T-H motif" evidence="2">
    <location>
        <begin position="32"/>
        <end position="51"/>
    </location>
</feature>
<protein>
    <submittedName>
        <fullName evidence="4">Transcriptional regulator, TetR family</fullName>
    </submittedName>
</protein>
<dbReference type="GO" id="GO:0003677">
    <property type="term" value="F:DNA binding"/>
    <property type="evidence" value="ECO:0007669"/>
    <property type="project" value="UniProtKB-UniRule"/>
</dbReference>
<evidence type="ECO:0000259" key="3">
    <source>
        <dbReference type="PROSITE" id="PS50977"/>
    </source>
</evidence>
<dbReference type="InterPro" id="IPR009057">
    <property type="entry name" value="Homeodomain-like_sf"/>
</dbReference>
<dbReference type="InterPro" id="IPR001647">
    <property type="entry name" value="HTH_TetR"/>
</dbReference>
<evidence type="ECO:0000256" key="2">
    <source>
        <dbReference type="PROSITE-ProRule" id="PRU00335"/>
    </source>
</evidence>